<protein>
    <recommendedName>
        <fullName evidence="2">BTB domain-containing protein</fullName>
    </recommendedName>
</protein>
<feature type="domain" description="BTB" evidence="2">
    <location>
        <begin position="58"/>
        <end position="122"/>
    </location>
</feature>
<comment type="caution">
    <text evidence="3">The sequence shown here is derived from an EMBL/GenBank/DDBJ whole genome shotgun (WGS) entry which is preliminary data.</text>
</comment>
<feature type="compositionally biased region" description="Low complexity" evidence="1">
    <location>
        <begin position="150"/>
        <end position="166"/>
    </location>
</feature>
<organism evidence="3 4">
    <name type="scientific">Monosporascus cannonballus</name>
    <dbReference type="NCBI Taxonomy" id="155416"/>
    <lineage>
        <taxon>Eukaryota</taxon>
        <taxon>Fungi</taxon>
        <taxon>Dikarya</taxon>
        <taxon>Ascomycota</taxon>
        <taxon>Pezizomycotina</taxon>
        <taxon>Sordariomycetes</taxon>
        <taxon>Xylariomycetidae</taxon>
        <taxon>Xylariales</taxon>
        <taxon>Xylariales incertae sedis</taxon>
        <taxon>Monosporascus</taxon>
    </lineage>
</organism>
<dbReference type="PANTHER" id="PTHR47843">
    <property type="entry name" value="BTB DOMAIN-CONTAINING PROTEIN-RELATED"/>
    <property type="match status" value="1"/>
</dbReference>
<evidence type="ECO:0000313" key="4">
    <source>
        <dbReference type="Proteomes" id="UP000294003"/>
    </source>
</evidence>
<dbReference type="InterPro" id="IPR011333">
    <property type="entry name" value="SKP1/BTB/POZ_sf"/>
</dbReference>
<dbReference type="PROSITE" id="PS50097">
    <property type="entry name" value="BTB"/>
    <property type="match status" value="1"/>
</dbReference>
<proteinExistence type="predicted"/>
<dbReference type="SUPFAM" id="SSF54695">
    <property type="entry name" value="POZ domain"/>
    <property type="match status" value="1"/>
</dbReference>
<dbReference type="PANTHER" id="PTHR47843:SF6">
    <property type="entry name" value="BTB DOMAIN-CONTAINING PROTEIN"/>
    <property type="match status" value="1"/>
</dbReference>
<keyword evidence="4" id="KW-1185">Reference proteome</keyword>
<dbReference type="InterPro" id="IPR000210">
    <property type="entry name" value="BTB/POZ_dom"/>
</dbReference>
<dbReference type="Gene3D" id="3.30.710.10">
    <property type="entry name" value="Potassium Channel Kv1.1, Chain A"/>
    <property type="match status" value="1"/>
</dbReference>
<dbReference type="EMBL" id="QJNS01000106">
    <property type="protein sequence ID" value="RYO87015.1"/>
    <property type="molecule type" value="Genomic_DNA"/>
</dbReference>
<dbReference type="Proteomes" id="UP000294003">
    <property type="component" value="Unassembled WGS sequence"/>
</dbReference>
<feature type="compositionally biased region" description="Pro residues" evidence="1">
    <location>
        <begin position="193"/>
        <end position="204"/>
    </location>
</feature>
<name>A0ABY0H7P2_9PEZI</name>
<feature type="region of interest" description="Disordered" evidence="1">
    <location>
        <begin position="140"/>
        <end position="255"/>
    </location>
</feature>
<feature type="compositionally biased region" description="Basic and acidic residues" evidence="1">
    <location>
        <begin position="177"/>
        <end position="186"/>
    </location>
</feature>
<feature type="region of interest" description="Disordered" evidence="1">
    <location>
        <begin position="377"/>
        <end position="415"/>
    </location>
</feature>
<feature type="compositionally biased region" description="Basic residues" evidence="1">
    <location>
        <begin position="167"/>
        <end position="176"/>
    </location>
</feature>
<evidence type="ECO:0000259" key="2">
    <source>
        <dbReference type="PROSITE" id="PS50097"/>
    </source>
</evidence>
<sequence>MPAAATTLDDVMRAPAVIAPDVIVLDFTHEEREREASLNPKEDLWLTSADGRYNSPIIPLNVGTPPYSETFYQVHRSVLLKAEYFRKALCGEFRESEAQAIDLPEEDPAIFHFVVAFLYEERYVPILPVASVLVDDDKGKGVQEEDESAASESDSSAAALSDSSTARSRRYRARRRRNEDRHWERMRQKHPAPRLPPPPPPPGLGVPVIAADRPRPQRHHPGRRGGRRRVPPPPPLPRRVDPVDSEGDGGGGSGCDLRISGQDLRTWLLTYELNIDVYICANKFLLDGFKQAITRTCIDMLETAGTDAAQIEVLKLCWKLYQGLPESDQLLRMIFARVGYLQAHLFRRRPRETLEFLHAHPEVSALILREMGVRREEDHGQNQLPAMERPLFPQPPFDRRHHHGRVGAMPRPPRW</sequence>
<evidence type="ECO:0000256" key="1">
    <source>
        <dbReference type="SAM" id="MobiDB-lite"/>
    </source>
</evidence>
<accession>A0ABY0H7P2</accession>
<dbReference type="Pfam" id="PF00651">
    <property type="entry name" value="BTB"/>
    <property type="match status" value="1"/>
</dbReference>
<gene>
    <name evidence="3" type="ORF">DL762_004440</name>
</gene>
<evidence type="ECO:0000313" key="3">
    <source>
        <dbReference type="EMBL" id="RYO87015.1"/>
    </source>
</evidence>
<feature type="compositionally biased region" description="Basic residues" evidence="1">
    <location>
        <begin position="216"/>
        <end position="230"/>
    </location>
</feature>
<reference evidence="3 4" key="1">
    <citation type="submission" date="2018-06" db="EMBL/GenBank/DDBJ databases">
        <title>Complete Genomes of Monosporascus.</title>
        <authorList>
            <person name="Robinson A.J."/>
            <person name="Natvig D.O."/>
        </authorList>
    </citation>
    <scope>NUCLEOTIDE SEQUENCE [LARGE SCALE GENOMIC DNA]</scope>
    <source>
        <strain evidence="3 4">CBS 609.92</strain>
    </source>
</reference>